<proteinExistence type="predicted"/>
<keyword evidence="2" id="KW-0547">Nucleotide-binding</keyword>
<organism evidence="11 12">
    <name type="scientific">Oedothorax gibbosus</name>
    <dbReference type="NCBI Taxonomy" id="931172"/>
    <lineage>
        <taxon>Eukaryota</taxon>
        <taxon>Metazoa</taxon>
        <taxon>Ecdysozoa</taxon>
        <taxon>Arthropoda</taxon>
        <taxon>Chelicerata</taxon>
        <taxon>Arachnida</taxon>
        <taxon>Araneae</taxon>
        <taxon>Araneomorphae</taxon>
        <taxon>Entelegynae</taxon>
        <taxon>Araneoidea</taxon>
        <taxon>Linyphiidae</taxon>
        <taxon>Erigoninae</taxon>
        <taxon>Oedothorax</taxon>
    </lineage>
</organism>
<comment type="caution">
    <text evidence="11">The sequence shown here is derived from an EMBL/GenBank/DDBJ whole genome shotgun (WGS) entry which is preliminary data.</text>
</comment>
<dbReference type="InterPro" id="IPR014001">
    <property type="entry name" value="Helicase_ATP-bd"/>
</dbReference>
<feature type="short sequence motif" description="Q motif" evidence="6">
    <location>
        <begin position="73"/>
        <end position="101"/>
    </location>
</feature>
<dbReference type="PROSITE" id="PS51192">
    <property type="entry name" value="HELICASE_ATP_BIND_1"/>
    <property type="match status" value="1"/>
</dbReference>
<keyword evidence="3" id="KW-0378">Hydrolase</keyword>
<evidence type="ECO:0000256" key="4">
    <source>
        <dbReference type="ARBA" id="ARBA00022806"/>
    </source>
</evidence>
<dbReference type="Pfam" id="PF00270">
    <property type="entry name" value="DEAD"/>
    <property type="match status" value="1"/>
</dbReference>
<feature type="domain" description="DEAD-box RNA helicase Q" evidence="10">
    <location>
        <begin position="73"/>
        <end position="101"/>
    </location>
</feature>
<dbReference type="InterPro" id="IPR011545">
    <property type="entry name" value="DEAD/DEAH_box_helicase_dom"/>
</dbReference>
<reference evidence="11 12" key="1">
    <citation type="journal article" date="2022" name="Nat. Ecol. Evol.">
        <title>A masculinizing supergene underlies an exaggerated male reproductive morph in a spider.</title>
        <authorList>
            <person name="Hendrickx F."/>
            <person name="De Corte Z."/>
            <person name="Sonet G."/>
            <person name="Van Belleghem S.M."/>
            <person name="Kostlbacher S."/>
            <person name="Vangestel C."/>
        </authorList>
    </citation>
    <scope>NUCLEOTIDE SEQUENCE [LARGE SCALE GENOMIC DNA]</scope>
    <source>
        <strain evidence="11">W744_W776</strain>
    </source>
</reference>
<dbReference type="GO" id="GO:0003724">
    <property type="term" value="F:RNA helicase activity"/>
    <property type="evidence" value="ECO:0007669"/>
    <property type="project" value="UniProtKB-EC"/>
</dbReference>
<dbReference type="Gene3D" id="3.40.50.300">
    <property type="entry name" value="P-loop containing nucleotide triphosphate hydrolases"/>
    <property type="match status" value="2"/>
</dbReference>
<evidence type="ECO:0000313" key="11">
    <source>
        <dbReference type="EMBL" id="KAG8195245.1"/>
    </source>
</evidence>
<sequence>MYANNLSFKSWIVFDTQIFAFFPNIYTKCFQHMEETWLEIVDDDDEDEEQAVPNSISETEKTANEKGSPQLDSGFRDFQLKPELLKAVEECGFQQPLEVQHKCIPHALKGKDILCQAKSGMGKTTAYILATLQQLDPVDDQVSVVVVCPTRELALLVCEEYQRFTQFMPGIKVSAFVGKRSVENDKEVLKLNCPHIVVGSPGRVLSLVRSKELNMKHTKHLVLDECEKMMEALDMRGEVLDIYRSVPKGQVMMFGSSVSRVIRPTFKKILRNPIEVYMDVAPRLTLPNVQQYYVRLTDIEKDSKLLELLNVQVFNQVVIFVGTVPRCNALAQWLEERKFSVTSIHRVLTKKIWQPNFQLFQESQKRILVTTNFFYRRLDTNIKKVNLVINYDMPEETDSYLRRVACVQHSETTGFVVTFVVDKADAQTLFEIQDCFSEKVYGLPEEFDIFSYAEER</sequence>
<dbReference type="PANTHER" id="PTHR47958">
    <property type="entry name" value="ATP-DEPENDENT RNA HELICASE DBP3"/>
    <property type="match status" value="1"/>
</dbReference>
<accession>A0AAV6VGZ8</accession>
<gene>
    <name evidence="11" type="ORF">JTE90_028396</name>
</gene>
<evidence type="ECO:0000259" key="8">
    <source>
        <dbReference type="PROSITE" id="PS51192"/>
    </source>
</evidence>
<dbReference type="PROSITE" id="PS51194">
    <property type="entry name" value="HELICASE_CTER"/>
    <property type="match status" value="1"/>
</dbReference>
<evidence type="ECO:0000313" key="12">
    <source>
        <dbReference type="Proteomes" id="UP000827092"/>
    </source>
</evidence>
<dbReference type="SMART" id="SM00487">
    <property type="entry name" value="DEXDc"/>
    <property type="match status" value="1"/>
</dbReference>
<feature type="domain" description="Helicase ATP-binding" evidence="8">
    <location>
        <begin position="104"/>
        <end position="276"/>
    </location>
</feature>
<dbReference type="GO" id="GO:0003676">
    <property type="term" value="F:nucleic acid binding"/>
    <property type="evidence" value="ECO:0007669"/>
    <property type="project" value="InterPro"/>
</dbReference>
<evidence type="ECO:0000256" key="3">
    <source>
        <dbReference type="ARBA" id="ARBA00022801"/>
    </source>
</evidence>
<dbReference type="Proteomes" id="UP000827092">
    <property type="component" value="Unassembled WGS sequence"/>
</dbReference>
<protein>
    <recommendedName>
        <fullName evidence="1">RNA helicase</fullName>
        <ecNumber evidence="1">3.6.4.13</ecNumber>
    </recommendedName>
</protein>
<feature type="domain" description="Helicase C-terminal" evidence="9">
    <location>
        <begin position="288"/>
        <end position="451"/>
    </location>
</feature>
<evidence type="ECO:0000256" key="7">
    <source>
        <dbReference type="SAM" id="MobiDB-lite"/>
    </source>
</evidence>
<dbReference type="CDD" id="cd18787">
    <property type="entry name" value="SF2_C_DEAD"/>
    <property type="match status" value="1"/>
</dbReference>
<dbReference type="InterPro" id="IPR001650">
    <property type="entry name" value="Helicase_C-like"/>
</dbReference>
<dbReference type="InterPro" id="IPR027417">
    <property type="entry name" value="P-loop_NTPase"/>
</dbReference>
<evidence type="ECO:0000256" key="5">
    <source>
        <dbReference type="ARBA" id="ARBA00022840"/>
    </source>
</evidence>
<dbReference type="SUPFAM" id="SSF52540">
    <property type="entry name" value="P-loop containing nucleoside triphosphate hydrolases"/>
    <property type="match status" value="2"/>
</dbReference>
<dbReference type="GO" id="GO:0005524">
    <property type="term" value="F:ATP binding"/>
    <property type="evidence" value="ECO:0007669"/>
    <property type="project" value="UniProtKB-KW"/>
</dbReference>
<evidence type="ECO:0000256" key="2">
    <source>
        <dbReference type="ARBA" id="ARBA00022741"/>
    </source>
</evidence>
<evidence type="ECO:0000256" key="1">
    <source>
        <dbReference type="ARBA" id="ARBA00012552"/>
    </source>
</evidence>
<dbReference type="EC" id="3.6.4.13" evidence="1"/>
<evidence type="ECO:0000259" key="9">
    <source>
        <dbReference type="PROSITE" id="PS51194"/>
    </source>
</evidence>
<dbReference type="GO" id="GO:0016787">
    <property type="term" value="F:hydrolase activity"/>
    <property type="evidence" value="ECO:0007669"/>
    <property type="project" value="UniProtKB-KW"/>
</dbReference>
<dbReference type="AlphaFoldDB" id="A0AAV6VGZ8"/>
<dbReference type="InterPro" id="IPR014014">
    <property type="entry name" value="RNA_helicase_DEAD_Q_motif"/>
</dbReference>
<name>A0AAV6VGZ8_9ARAC</name>
<feature type="region of interest" description="Disordered" evidence="7">
    <location>
        <begin position="44"/>
        <end position="72"/>
    </location>
</feature>
<keyword evidence="5" id="KW-0067">ATP-binding</keyword>
<dbReference type="EMBL" id="JAFNEN010000090">
    <property type="protein sequence ID" value="KAG8195245.1"/>
    <property type="molecule type" value="Genomic_DNA"/>
</dbReference>
<dbReference type="PROSITE" id="PS51195">
    <property type="entry name" value="Q_MOTIF"/>
    <property type="match status" value="1"/>
</dbReference>
<evidence type="ECO:0000259" key="10">
    <source>
        <dbReference type="PROSITE" id="PS51195"/>
    </source>
</evidence>
<keyword evidence="12" id="KW-1185">Reference proteome</keyword>
<evidence type="ECO:0000256" key="6">
    <source>
        <dbReference type="PROSITE-ProRule" id="PRU00552"/>
    </source>
</evidence>
<keyword evidence="4" id="KW-0347">Helicase</keyword>
<dbReference type="Pfam" id="PF00271">
    <property type="entry name" value="Helicase_C"/>
    <property type="match status" value="1"/>
</dbReference>